<gene>
    <name evidence="5" type="ORF">H8911_05040</name>
</gene>
<dbReference type="Proteomes" id="UP000649075">
    <property type="component" value="Unassembled WGS sequence"/>
</dbReference>
<organism evidence="5 6">
    <name type="scientific">Holdemanella hominis</name>
    <dbReference type="NCBI Taxonomy" id="2764327"/>
    <lineage>
        <taxon>Bacteria</taxon>
        <taxon>Bacillati</taxon>
        <taxon>Bacillota</taxon>
        <taxon>Erysipelotrichia</taxon>
        <taxon>Erysipelotrichales</taxon>
        <taxon>Erysipelotrichaceae</taxon>
        <taxon>Holdemanella</taxon>
    </lineage>
</organism>
<evidence type="ECO:0000313" key="6">
    <source>
        <dbReference type="Proteomes" id="UP000649075"/>
    </source>
</evidence>
<dbReference type="SUPFAM" id="SSF46689">
    <property type="entry name" value="Homeodomain-like"/>
    <property type="match status" value="2"/>
</dbReference>
<protein>
    <submittedName>
        <fullName evidence="5">Helix-turn-helix transcriptional regulator</fullName>
    </submittedName>
</protein>
<comment type="caution">
    <text evidence="5">The sequence shown here is derived from an EMBL/GenBank/DDBJ whole genome shotgun (WGS) entry which is preliminary data.</text>
</comment>
<dbReference type="SMART" id="SM00342">
    <property type="entry name" value="HTH_ARAC"/>
    <property type="match status" value="1"/>
</dbReference>
<dbReference type="EMBL" id="JACRWH010000013">
    <property type="protein sequence ID" value="MBC6012116.1"/>
    <property type="molecule type" value="Genomic_DNA"/>
</dbReference>
<dbReference type="PROSITE" id="PS00041">
    <property type="entry name" value="HTH_ARAC_FAMILY_1"/>
    <property type="match status" value="1"/>
</dbReference>
<dbReference type="InterPro" id="IPR009057">
    <property type="entry name" value="Homeodomain-like_sf"/>
</dbReference>
<evidence type="ECO:0000313" key="5">
    <source>
        <dbReference type="EMBL" id="MBC6012116.1"/>
    </source>
</evidence>
<dbReference type="Pfam" id="PF12833">
    <property type="entry name" value="HTH_18"/>
    <property type="match status" value="1"/>
</dbReference>
<name>A0ABR7KI51_9FIRM</name>
<keyword evidence="2" id="KW-0238">DNA-binding</keyword>
<evidence type="ECO:0000256" key="3">
    <source>
        <dbReference type="ARBA" id="ARBA00023163"/>
    </source>
</evidence>
<evidence type="ECO:0000256" key="2">
    <source>
        <dbReference type="ARBA" id="ARBA00023125"/>
    </source>
</evidence>
<dbReference type="PANTHER" id="PTHR43280">
    <property type="entry name" value="ARAC-FAMILY TRANSCRIPTIONAL REGULATOR"/>
    <property type="match status" value="1"/>
</dbReference>
<dbReference type="PANTHER" id="PTHR43280:SF10">
    <property type="entry name" value="REGULATORY PROTEIN POCR"/>
    <property type="match status" value="1"/>
</dbReference>
<sequence length="406" mass="47168">MDYEREYAFVIKYLNKLSIKTALIHIYENDTPTFDLGLRKIIYGTDDYPKFFEFLTSASKSNTIYQINDKYFCKYYALRLPNKPGTYLMIGPYLDQEITQESLLNLADHYNFSPQIFSQLKYFYEKVPIIKDIDHLLLLIITLGEYLWGNMNNFSLEKVDPHSIEWAQPVSREKKETNDDAFLTMKAMEERYARENGLIQAVSKGLIHEAEQFSSSSIFFEMEKRLSDPIRDIKNYTIILNTILRKSAEKGKVHPIHLDALSSQFAKEIENITSVKKGIELQKNMVEKYCLLVKKHSINHYSLPIQKVITYIDTDLTADLSLSALSNLLNLSPNYLSALFKKEAGTTLTNYVNTKRIEHAVYLLSSTDMQIQNIAQYCGIPDVNYFTKIFKKVMNKTPSEFKEDIR</sequence>
<proteinExistence type="predicted"/>
<dbReference type="RefSeq" id="WP_186998885.1">
    <property type="nucleotide sequence ID" value="NZ_JACRWH010000013.1"/>
</dbReference>
<dbReference type="Gene3D" id="1.10.10.60">
    <property type="entry name" value="Homeodomain-like"/>
    <property type="match status" value="2"/>
</dbReference>
<accession>A0ABR7KI51</accession>
<dbReference type="PROSITE" id="PS01124">
    <property type="entry name" value="HTH_ARAC_FAMILY_2"/>
    <property type="match status" value="1"/>
</dbReference>
<feature type="domain" description="HTH araC/xylS-type" evidence="4">
    <location>
        <begin position="306"/>
        <end position="404"/>
    </location>
</feature>
<reference evidence="5 6" key="1">
    <citation type="submission" date="2020-08" db="EMBL/GenBank/DDBJ databases">
        <authorList>
            <person name="Liu C."/>
            <person name="Sun Q."/>
        </authorList>
    </citation>
    <scope>NUCLEOTIDE SEQUENCE [LARGE SCALE GENOMIC DNA]</scope>
    <source>
        <strain evidence="5 6">L34</strain>
    </source>
</reference>
<dbReference type="InterPro" id="IPR018062">
    <property type="entry name" value="HTH_AraC-typ_CS"/>
</dbReference>
<dbReference type="InterPro" id="IPR018060">
    <property type="entry name" value="HTH_AraC"/>
</dbReference>
<evidence type="ECO:0000259" key="4">
    <source>
        <dbReference type="PROSITE" id="PS01124"/>
    </source>
</evidence>
<keyword evidence="1" id="KW-0805">Transcription regulation</keyword>
<keyword evidence="6" id="KW-1185">Reference proteome</keyword>
<keyword evidence="3" id="KW-0804">Transcription</keyword>
<evidence type="ECO:0000256" key="1">
    <source>
        <dbReference type="ARBA" id="ARBA00023015"/>
    </source>
</evidence>